<evidence type="ECO:0000313" key="5">
    <source>
        <dbReference type="Proteomes" id="UP000307217"/>
    </source>
</evidence>
<protein>
    <recommendedName>
        <fullName evidence="6">Zinc ribbon domain-containing protein</fullName>
    </recommendedName>
</protein>
<dbReference type="AlphaFoldDB" id="A0A5S3VD27"/>
<dbReference type="OrthoDB" id="8685152at2"/>
<evidence type="ECO:0000256" key="1">
    <source>
        <dbReference type="SAM" id="Phobius"/>
    </source>
</evidence>
<dbReference type="EMBL" id="PNBX01000010">
    <property type="protein sequence ID" value="TMO69849.1"/>
    <property type="molecule type" value="Genomic_DNA"/>
</dbReference>
<feature type="transmembrane region" description="Helical" evidence="1">
    <location>
        <begin position="82"/>
        <end position="104"/>
    </location>
</feature>
<proteinExistence type="predicted"/>
<sequence length="108" mass="12043">MAIVQCPSCSKSISSKSAVCAHCHISLGDVTEEQLARIASTKRVKKQQMFINHSFLALILFLGGFLYLYWQQPTTGTVQMALTKAAIGIGCFWYLVNRVILVYLKKKS</sequence>
<dbReference type="EMBL" id="PNBW01000129">
    <property type="protein sequence ID" value="TMO70564.1"/>
    <property type="molecule type" value="Genomic_DNA"/>
</dbReference>
<comment type="caution">
    <text evidence="2">The sequence shown here is derived from an EMBL/GenBank/DDBJ whole genome shotgun (WGS) entry which is preliminary data.</text>
</comment>
<reference evidence="2" key="3">
    <citation type="submission" date="2019-09" db="EMBL/GenBank/DDBJ databases">
        <title>Co-occurence of chitin degradation, pigmentation and bioactivity in marine Pseudoalteromonas.</title>
        <authorList>
            <person name="Sonnenschein E.C."/>
            <person name="Bech P.K."/>
        </authorList>
    </citation>
    <scope>NUCLEOTIDE SEQUENCE</scope>
    <source>
        <strain evidence="2">S3790</strain>
    </source>
</reference>
<dbReference type="Proteomes" id="UP000307164">
    <property type="component" value="Unassembled WGS sequence"/>
</dbReference>
<keyword evidence="1" id="KW-0472">Membrane</keyword>
<reference evidence="4 5" key="2">
    <citation type="submission" date="2019-06" db="EMBL/GenBank/DDBJ databases">
        <title>Co-occurence of chitin degradation, pigmentation and bioactivity in marine Pseudoalteromonas.</title>
        <authorList>
            <person name="Sonnenschein E.C."/>
            <person name="Bech P.K."/>
        </authorList>
    </citation>
    <scope>NUCLEOTIDE SEQUENCE [LARGE SCALE GENOMIC DNA]</scope>
    <source>
        <strain evidence="5">S3790</strain>
        <strain evidence="3 4">S3895</strain>
    </source>
</reference>
<keyword evidence="4" id="KW-1185">Reference proteome</keyword>
<evidence type="ECO:0000313" key="3">
    <source>
        <dbReference type="EMBL" id="TMO70564.1"/>
    </source>
</evidence>
<dbReference type="RefSeq" id="WP_138590070.1">
    <property type="nucleotide sequence ID" value="NZ_PNBW01000129.1"/>
</dbReference>
<keyword evidence="1" id="KW-0812">Transmembrane</keyword>
<organism evidence="2 5">
    <name type="scientific">Pseudoalteromonas aurantia</name>
    <dbReference type="NCBI Taxonomy" id="43654"/>
    <lineage>
        <taxon>Bacteria</taxon>
        <taxon>Pseudomonadati</taxon>
        <taxon>Pseudomonadota</taxon>
        <taxon>Gammaproteobacteria</taxon>
        <taxon>Alteromonadales</taxon>
        <taxon>Pseudoalteromonadaceae</taxon>
        <taxon>Pseudoalteromonas</taxon>
    </lineage>
</organism>
<keyword evidence="1" id="KW-1133">Transmembrane helix</keyword>
<reference evidence="4 5" key="1">
    <citation type="submission" date="2018-01" db="EMBL/GenBank/DDBJ databases">
        <authorList>
            <person name="Paulsen S."/>
            <person name="Gram L.K."/>
        </authorList>
    </citation>
    <scope>NUCLEOTIDE SEQUENCE [LARGE SCALE GENOMIC DNA]</scope>
    <source>
        <strain evidence="2 5">S3790</strain>
        <strain evidence="3 4">S3895</strain>
    </source>
</reference>
<name>A0A5S3VD27_9GAMM</name>
<evidence type="ECO:0008006" key="6">
    <source>
        <dbReference type="Google" id="ProtNLM"/>
    </source>
</evidence>
<evidence type="ECO:0000313" key="4">
    <source>
        <dbReference type="Proteomes" id="UP000307164"/>
    </source>
</evidence>
<gene>
    <name evidence="2" type="ORF">CWC19_03655</name>
    <name evidence="3" type="ORF">CWC20_19580</name>
</gene>
<evidence type="ECO:0000313" key="2">
    <source>
        <dbReference type="EMBL" id="TMO69849.1"/>
    </source>
</evidence>
<feature type="transmembrane region" description="Helical" evidence="1">
    <location>
        <begin position="50"/>
        <end position="70"/>
    </location>
</feature>
<dbReference type="Proteomes" id="UP000307217">
    <property type="component" value="Unassembled WGS sequence"/>
</dbReference>
<accession>A0A5S3VD27</accession>